<keyword evidence="1 4" id="KW-0812">Transmembrane</keyword>
<sequence>MSAAAIPSLRRDAQVIGLVGVAHGVSHFFHLILAPLFPWLKEAFSLSYAELGLLMTVFFIVSGVGQALAGFVVDRVGARAVLFSGIGLLGLSALLLSQAHSYVLLLAGSMLAGLGNSVFHPADFTLLNKRVSTQRLGHAFSVHGISGNLGWAAAPVFLTTIAALSTWRTALAAAACIPFATLAILFAYRDLLHTDEARTAVAAAGKSAAGGHALDFMRLPAVWMCFAFFFITAMALGGIQSFSSSSLRALYGMSLASATAGYTAYMLASAAGMVVGGFMASRTSRHERTIAMAFTGSGLVSLVIAAGIVPSLLAIVLMGVIGFGAGIAGPSRDLLIRAAAPKNATGRVYGVVYSGLDIGLAGAPVLFGALMDASHPSWVFICIGLFQSLAIFTAVSVGVNTARASGTRAAA</sequence>
<feature type="transmembrane region" description="Helical" evidence="4">
    <location>
        <begin position="140"/>
        <end position="164"/>
    </location>
</feature>
<name>A0A0C1Y0Z7_9BURK</name>
<feature type="transmembrane region" description="Helical" evidence="4">
    <location>
        <begin position="348"/>
        <end position="371"/>
    </location>
</feature>
<feature type="transmembrane region" description="Helical" evidence="4">
    <location>
        <begin position="315"/>
        <end position="336"/>
    </location>
</feature>
<dbReference type="PANTHER" id="PTHR43129">
    <property type="entry name" value="FOSMIDOMYCIN RESISTANCE PROTEIN"/>
    <property type="match status" value="1"/>
</dbReference>
<feature type="transmembrane region" description="Helical" evidence="4">
    <location>
        <begin position="51"/>
        <end position="73"/>
    </location>
</feature>
<dbReference type="InterPro" id="IPR036259">
    <property type="entry name" value="MFS_trans_sf"/>
</dbReference>
<dbReference type="Pfam" id="PF07690">
    <property type="entry name" value="MFS_1"/>
    <property type="match status" value="1"/>
</dbReference>
<feature type="transmembrane region" description="Helical" evidence="4">
    <location>
        <begin position="170"/>
        <end position="188"/>
    </location>
</feature>
<dbReference type="PANTHER" id="PTHR43129:SF1">
    <property type="entry name" value="FOSMIDOMYCIN RESISTANCE PROTEIN"/>
    <property type="match status" value="1"/>
</dbReference>
<gene>
    <name evidence="6" type="ORF">TSA66_07735</name>
</gene>
<dbReference type="InterPro" id="IPR011701">
    <property type="entry name" value="MFS"/>
</dbReference>
<protein>
    <submittedName>
        <fullName evidence="6">MFS transporter</fullName>
    </submittedName>
</protein>
<dbReference type="PROSITE" id="PS50850">
    <property type="entry name" value="MFS"/>
    <property type="match status" value="1"/>
</dbReference>
<keyword evidence="7" id="KW-1185">Reference proteome</keyword>
<keyword evidence="3 4" id="KW-0472">Membrane</keyword>
<dbReference type="SUPFAM" id="SSF103473">
    <property type="entry name" value="MFS general substrate transporter"/>
    <property type="match status" value="1"/>
</dbReference>
<evidence type="ECO:0000256" key="4">
    <source>
        <dbReference type="SAM" id="Phobius"/>
    </source>
</evidence>
<reference evidence="6 7" key="1">
    <citation type="submission" date="2014-12" db="EMBL/GenBank/DDBJ databases">
        <title>Denitrispirillum autotrophicum gen. nov., sp. nov., Denitrifying, Facultatively Autotrophic Bacteria Isolated from Rice Paddy Soil.</title>
        <authorList>
            <person name="Ishii S."/>
            <person name="Ashida N."/>
            <person name="Ohno H."/>
            <person name="Otsuka S."/>
            <person name="Yokota A."/>
            <person name="Senoo K."/>
        </authorList>
    </citation>
    <scope>NUCLEOTIDE SEQUENCE [LARGE SCALE GENOMIC DNA]</scope>
    <source>
        <strain evidence="6 7">TSA66</strain>
    </source>
</reference>
<dbReference type="EMBL" id="JWJG01000028">
    <property type="protein sequence ID" value="KIF80728.1"/>
    <property type="molecule type" value="Genomic_DNA"/>
</dbReference>
<dbReference type="STRING" id="709839.TSA66_07735"/>
<dbReference type="GO" id="GO:0022857">
    <property type="term" value="F:transmembrane transporter activity"/>
    <property type="evidence" value="ECO:0007669"/>
    <property type="project" value="InterPro"/>
</dbReference>
<organism evidence="6 7">
    <name type="scientific">Noviherbaspirillum autotrophicum</name>
    <dbReference type="NCBI Taxonomy" id="709839"/>
    <lineage>
        <taxon>Bacteria</taxon>
        <taxon>Pseudomonadati</taxon>
        <taxon>Pseudomonadota</taxon>
        <taxon>Betaproteobacteria</taxon>
        <taxon>Burkholderiales</taxon>
        <taxon>Oxalobacteraceae</taxon>
        <taxon>Noviherbaspirillum</taxon>
    </lineage>
</organism>
<dbReference type="Proteomes" id="UP000031572">
    <property type="component" value="Unassembled WGS sequence"/>
</dbReference>
<evidence type="ECO:0000313" key="7">
    <source>
        <dbReference type="Proteomes" id="UP000031572"/>
    </source>
</evidence>
<feature type="domain" description="Major facilitator superfamily (MFS) profile" evidence="5">
    <location>
        <begin position="15"/>
        <end position="402"/>
    </location>
</feature>
<dbReference type="OrthoDB" id="8520784at2"/>
<feature type="transmembrane region" description="Helical" evidence="4">
    <location>
        <begin position="259"/>
        <end position="278"/>
    </location>
</feature>
<feature type="transmembrane region" description="Helical" evidence="4">
    <location>
        <begin position="15"/>
        <end position="39"/>
    </location>
</feature>
<feature type="transmembrane region" description="Helical" evidence="4">
    <location>
        <begin position="221"/>
        <end position="239"/>
    </location>
</feature>
<feature type="transmembrane region" description="Helical" evidence="4">
    <location>
        <begin position="377"/>
        <end position="399"/>
    </location>
</feature>
<evidence type="ECO:0000259" key="5">
    <source>
        <dbReference type="PROSITE" id="PS50850"/>
    </source>
</evidence>
<evidence type="ECO:0000256" key="2">
    <source>
        <dbReference type="ARBA" id="ARBA00022989"/>
    </source>
</evidence>
<comment type="caution">
    <text evidence="6">The sequence shown here is derived from an EMBL/GenBank/DDBJ whole genome shotgun (WGS) entry which is preliminary data.</text>
</comment>
<feature type="transmembrane region" description="Helical" evidence="4">
    <location>
        <begin position="290"/>
        <end position="309"/>
    </location>
</feature>
<feature type="transmembrane region" description="Helical" evidence="4">
    <location>
        <begin position="80"/>
        <end position="96"/>
    </location>
</feature>
<dbReference type="Gene3D" id="1.20.1250.20">
    <property type="entry name" value="MFS general substrate transporter like domains"/>
    <property type="match status" value="1"/>
</dbReference>
<proteinExistence type="predicted"/>
<dbReference type="RefSeq" id="WP_040039626.1">
    <property type="nucleotide sequence ID" value="NZ_JWJG01000028.1"/>
</dbReference>
<dbReference type="GO" id="GO:0005886">
    <property type="term" value="C:plasma membrane"/>
    <property type="evidence" value="ECO:0007669"/>
    <property type="project" value="TreeGrafter"/>
</dbReference>
<accession>A0A0C1Y0Z7</accession>
<evidence type="ECO:0000256" key="3">
    <source>
        <dbReference type="ARBA" id="ARBA00023136"/>
    </source>
</evidence>
<dbReference type="InterPro" id="IPR020846">
    <property type="entry name" value="MFS_dom"/>
</dbReference>
<evidence type="ECO:0000313" key="6">
    <source>
        <dbReference type="EMBL" id="KIF80728.1"/>
    </source>
</evidence>
<dbReference type="AlphaFoldDB" id="A0A0C1Y0Z7"/>
<evidence type="ECO:0000256" key="1">
    <source>
        <dbReference type="ARBA" id="ARBA00022692"/>
    </source>
</evidence>
<keyword evidence="2 4" id="KW-1133">Transmembrane helix</keyword>
<feature type="transmembrane region" description="Helical" evidence="4">
    <location>
        <begin position="102"/>
        <end position="119"/>
    </location>
</feature>